<evidence type="ECO:0000256" key="2">
    <source>
        <dbReference type="ARBA" id="ARBA00022448"/>
    </source>
</evidence>
<dbReference type="InterPro" id="IPR027417">
    <property type="entry name" value="P-loop_NTPase"/>
</dbReference>
<dbReference type="Gene3D" id="3.40.50.300">
    <property type="entry name" value="P-loop containing nucleotide triphosphate hydrolases"/>
    <property type="match status" value="1"/>
</dbReference>
<dbReference type="EMBL" id="LT629799">
    <property type="protein sequence ID" value="SDU84995.1"/>
    <property type="molecule type" value="Genomic_DNA"/>
</dbReference>
<dbReference type="STRING" id="546874.SAMN04488544_0924"/>
<dbReference type="PANTHER" id="PTHR43776:SF7">
    <property type="entry name" value="D,D-DIPEPTIDE TRANSPORT ATP-BINDING PROTEIN DDPF-RELATED"/>
    <property type="match status" value="1"/>
</dbReference>
<feature type="domain" description="ABC transporter" evidence="5">
    <location>
        <begin position="5"/>
        <end position="240"/>
    </location>
</feature>
<evidence type="ECO:0000256" key="3">
    <source>
        <dbReference type="ARBA" id="ARBA00022741"/>
    </source>
</evidence>
<dbReference type="CDD" id="cd03257">
    <property type="entry name" value="ABC_NikE_OppD_transporters"/>
    <property type="match status" value="1"/>
</dbReference>
<dbReference type="GO" id="GO:0055085">
    <property type="term" value="P:transmembrane transport"/>
    <property type="evidence" value="ECO:0007669"/>
    <property type="project" value="UniProtKB-ARBA"/>
</dbReference>
<evidence type="ECO:0000313" key="6">
    <source>
        <dbReference type="EMBL" id="SDU84995.1"/>
    </source>
</evidence>
<sequence>MTPALSVQDLTVRYGPVTAVRSVSFDLRPGSVLGLVGESGSGKSTTARAVVGLAPFSGTIRVGDADASSPRSRAARDARRRVQMVFQDSRSSLDPRFTVGQCVAEGLPAGERRDAGRRIRELLDLVSLDEGLVRSRPGQLSGGQRQRVAIARALAARPDVLVADEVTASLDVSVQAVVLNLLRRLQADLGLSMLFISHNLAVVRYMCDDVAVMFNGRIVEQGGVDDILGRAQHPYTRSLLAAVPEVGQHRLLSDTAIEASAASSPAPGPGCDYRLRCPVGPAVEPGREVCATTDPALGAEGRVHLAVCHFARERRDEPAAAVGAGGSAG</sequence>
<dbReference type="GO" id="GO:0005524">
    <property type="term" value="F:ATP binding"/>
    <property type="evidence" value="ECO:0007669"/>
    <property type="project" value="UniProtKB-KW"/>
</dbReference>
<dbReference type="AlphaFoldDB" id="A0A1H2LWA4"/>
<dbReference type="SMART" id="SM00382">
    <property type="entry name" value="AAA"/>
    <property type="match status" value="1"/>
</dbReference>
<dbReference type="Pfam" id="PF00005">
    <property type="entry name" value="ABC_tran"/>
    <property type="match status" value="1"/>
</dbReference>
<dbReference type="GO" id="GO:0016887">
    <property type="term" value="F:ATP hydrolysis activity"/>
    <property type="evidence" value="ECO:0007669"/>
    <property type="project" value="InterPro"/>
</dbReference>
<proteinExistence type="inferred from homology"/>
<dbReference type="SUPFAM" id="SSF52540">
    <property type="entry name" value="P-loop containing nucleoside triphosphate hydrolases"/>
    <property type="match status" value="1"/>
</dbReference>
<evidence type="ECO:0000259" key="5">
    <source>
        <dbReference type="PROSITE" id="PS50893"/>
    </source>
</evidence>
<comment type="similarity">
    <text evidence="1">Belongs to the ABC transporter superfamily.</text>
</comment>
<dbReference type="NCBIfam" id="TIGR01727">
    <property type="entry name" value="oligo_HPY"/>
    <property type="match status" value="1"/>
</dbReference>
<organism evidence="6 7">
    <name type="scientific">Microlunatus sagamiharensis</name>
    <dbReference type="NCBI Taxonomy" id="546874"/>
    <lineage>
        <taxon>Bacteria</taxon>
        <taxon>Bacillati</taxon>
        <taxon>Actinomycetota</taxon>
        <taxon>Actinomycetes</taxon>
        <taxon>Propionibacteriales</taxon>
        <taxon>Propionibacteriaceae</taxon>
        <taxon>Microlunatus</taxon>
    </lineage>
</organism>
<keyword evidence="3" id="KW-0547">Nucleotide-binding</keyword>
<accession>A0A1H2LWA4</accession>
<name>A0A1H2LWA4_9ACTN</name>
<dbReference type="InterPro" id="IPR003439">
    <property type="entry name" value="ABC_transporter-like_ATP-bd"/>
</dbReference>
<evidence type="ECO:0000256" key="1">
    <source>
        <dbReference type="ARBA" id="ARBA00005417"/>
    </source>
</evidence>
<gene>
    <name evidence="6" type="ORF">SAMN04488544_0924</name>
</gene>
<evidence type="ECO:0000256" key="4">
    <source>
        <dbReference type="ARBA" id="ARBA00022840"/>
    </source>
</evidence>
<keyword evidence="4 6" id="KW-0067">ATP-binding</keyword>
<dbReference type="InterPro" id="IPR003593">
    <property type="entry name" value="AAA+_ATPase"/>
</dbReference>
<keyword evidence="7" id="KW-1185">Reference proteome</keyword>
<dbReference type="PANTHER" id="PTHR43776">
    <property type="entry name" value="TRANSPORT ATP-BINDING PROTEIN"/>
    <property type="match status" value="1"/>
</dbReference>
<reference evidence="7" key="1">
    <citation type="submission" date="2016-10" db="EMBL/GenBank/DDBJ databases">
        <authorList>
            <person name="Varghese N."/>
            <person name="Submissions S."/>
        </authorList>
    </citation>
    <scope>NUCLEOTIDE SEQUENCE [LARGE SCALE GENOMIC DNA]</scope>
    <source>
        <strain evidence="7">DSM 21743</strain>
    </source>
</reference>
<keyword evidence="2" id="KW-0813">Transport</keyword>
<dbReference type="Pfam" id="PF08352">
    <property type="entry name" value="oligo_HPY"/>
    <property type="match status" value="1"/>
</dbReference>
<dbReference type="Proteomes" id="UP000198825">
    <property type="component" value="Chromosome I"/>
</dbReference>
<dbReference type="InterPro" id="IPR013563">
    <property type="entry name" value="Oligopep_ABC_C"/>
</dbReference>
<dbReference type="InterPro" id="IPR050319">
    <property type="entry name" value="ABC_transp_ATP-bind"/>
</dbReference>
<dbReference type="GO" id="GO:0015833">
    <property type="term" value="P:peptide transport"/>
    <property type="evidence" value="ECO:0007669"/>
    <property type="project" value="InterPro"/>
</dbReference>
<dbReference type="InterPro" id="IPR017871">
    <property type="entry name" value="ABC_transporter-like_CS"/>
</dbReference>
<protein>
    <submittedName>
        <fullName evidence="6">Peptide/nickel transport system ATP-binding protein</fullName>
    </submittedName>
</protein>
<evidence type="ECO:0000313" key="7">
    <source>
        <dbReference type="Proteomes" id="UP000198825"/>
    </source>
</evidence>
<dbReference type="PROSITE" id="PS00211">
    <property type="entry name" value="ABC_TRANSPORTER_1"/>
    <property type="match status" value="1"/>
</dbReference>
<dbReference type="PROSITE" id="PS50893">
    <property type="entry name" value="ABC_TRANSPORTER_2"/>
    <property type="match status" value="1"/>
</dbReference>
<dbReference type="RefSeq" id="WP_231918438.1">
    <property type="nucleotide sequence ID" value="NZ_LT629799.1"/>
</dbReference>